<dbReference type="PROSITE" id="PS00465">
    <property type="entry name" value="POU_2"/>
    <property type="match status" value="1"/>
</dbReference>
<feature type="region of interest" description="Disordered" evidence="8">
    <location>
        <begin position="592"/>
        <end position="677"/>
    </location>
</feature>
<dbReference type="InterPro" id="IPR013847">
    <property type="entry name" value="POU"/>
</dbReference>
<protein>
    <recommendedName>
        <fullName evidence="7">POU domain protein</fullName>
    </recommendedName>
</protein>
<dbReference type="PROSITE" id="PS50071">
    <property type="entry name" value="HOMEOBOX_2"/>
    <property type="match status" value="1"/>
</dbReference>
<feature type="compositionally biased region" description="Polar residues" evidence="8">
    <location>
        <begin position="445"/>
        <end position="455"/>
    </location>
</feature>
<feature type="region of interest" description="Disordered" evidence="8">
    <location>
        <begin position="394"/>
        <end position="505"/>
    </location>
</feature>
<dbReference type="SUPFAM" id="SSF47413">
    <property type="entry name" value="lambda repressor-like DNA-binding domains"/>
    <property type="match status" value="1"/>
</dbReference>
<feature type="compositionally biased region" description="Low complexity" evidence="8">
    <location>
        <begin position="412"/>
        <end position="441"/>
    </location>
</feature>
<evidence type="ECO:0000256" key="7">
    <source>
        <dbReference type="RuleBase" id="RU361194"/>
    </source>
</evidence>
<dbReference type="RefSeq" id="XP_022667340.1">
    <property type="nucleotide sequence ID" value="XM_022811605.1"/>
</dbReference>
<keyword evidence="3 5" id="KW-0371">Homeobox</keyword>
<dbReference type="GO" id="GO:0030154">
    <property type="term" value="P:cell differentiation"/>
    <property type="evidence" value="ECO:0007669"/>
    <property type="project" value="UniProtKB-ARBA"/>
</dbReference>
<dbReference type="GO" id="GO:0005634">
    <property type="term" value="C:nucleus"/>
    <property type="evidence" value="ECO:0007669"/>
    <property type="project" value="UniProtKB-SubCell"/>
</dbReference>
<dbReference type="KEGG" id="vde:111252936"/>
<feature type="compositionally biased region" description="Polar residues" evidence="8">
    <location>
        <begin position="474"/>
        <end position="487"/>
    </location>
</feature>
<evidence type="ECO:0000313" key="12">
    <source>
        <dbReference type="Proteomes" id="UP000594260"/>
    </source>
</evidence>
<dbReference type="OrthoDB" id="6358449at2759"/>
<feature type="compositionally biased region" description="Basic and acidic residues" evidence="8">
    <location>
        <begin position="72"/>
        <end position="85"/>
    </location>
</feature>
<dbReference type="EnsemblMetazoa" id="XM_022811606">
    <property type="protein sequence ID" value="XP_022667341"/>
    <property type="gene ID" value="LOC111252936"/>
</dbReference>
<dbReference type="RefSeq" id="XP_022667342.1">
    <property type="nucleotide sequence ID" value="XM_022811607.1"/>
</dbReference>
<dbReference type="Pfam" id="PF00046">
    <property type="entry name" value="Homeodomain"/>
    <property type="match status" value="1"/>
</dbReference>
<dbReference type="SMART" id="SM00352">
    <property type="entry name" value="POU"/>
    <property type="match status" value="1"/>
</dbReference>
<comment type="subcellular location">
    <subcellularLocation>
        <location evidence="1 5 6">Nucleus</location>
    </subcellularLocation>
</comment>
<evidence type="ECO:0000313" key="11">
    <source>
        <dbReference type="EnsemblMetazoa" id="XP_022667340"/>
    </source>
</evidence>
<dbReference type="GO" id="GO:0001228">
    <property type="term" value="F:DNA-binding transcription activator activity, RNA polymerase II-specific"/>
    <property type="evidence" value="ECO:0007669"/>
    <property type="project" value="UniProtKB-ARBA"/>
</dbReference>
<organism evidence="11 12">
    <name type="scientific">Varroa destructor</name>
    <name type="common">Honeybee mite</name>
    <dbReference type="NCBI Taxonomy" id="109461"/>
    <lineage>
        <taxon>Eukaryota</taxon>
        <taxon>Metazoa</taxon>
        <taxon>Ecdysozoa</taxon>
        <taxon>Arthropoda</taxon>
        <taxon>Chelicerata</taxon>
        <taxon>Arachnida</taxon>
        <taxon>Acari</taxon>
        <taxon>Parasitiformes</taxon>
        <taxon>Mesostigmata</taxon>
        <taxon>Gamasina</taxon>
        <taxon>Dermanyssoidea</taxon>
        <taxon>Varroidae</taxon>
        <taxon>Varroa</taxon>
    </lineage>
</organism>
<feature type="compositionally biased region" description="Polar residues" evidence="8">
    <location>
        <begin position="665"/>
        <end position="677"/>
    </location>
</feature>
<dbReference type="PANTHER" id="PTHR11636">
    <property type="entry name" value="POU DOMAIN"/>
    <property type="match status" value="1"/>
</dbReference>
<dbReference type="FunFam" id="1.10.260.40:FF:000001">
    <property type="entry name" value="POU domain protein"/>
    <property type="match status" value="1"/>
</dbReference>
<dbReference type="AlphaFoldDB" id="A0A7M7KQR9"/>
<dbReference type="PROSITE" id="PS00035">
    <property type="entry name" value="POU_1"/>
    <property type="match status" value="1"/>
</dbReference>
<feature type="compositionally biased region" description="Polar residues" evidence="8">
    <location>
        <begin position="624"/>
        <end position="633"/>
    </location>
</feature>
<dbReference type="PROSITE" id="PS00027">
    <property type="entry name" value="HOMEOBOX_1"/>
    <property type="match status" value="1"/>
</dbReference>
<dbReference type="InterPro" id="IPR050255">
    <property type="entry name" value="POU_domain_TF"/>
</dbReference>
<dbReference type="Pfam" id="PF00157">
    <property type="entry name" value="Pou"/>
    <property type="match status" value="1"/>
</dbReference>
<feature type="DNA-binding region" description="Homeobox" evidence="5">
    <location>
        <begin position="534"/>
        <end position="593"/>
    </location>
</feature>
<feature type="compositionally biased region" description="Low complexity" evidence="8">
    <location>
        <begin position="611"/>
        <end position="622"/>
    </location>
</feature>
<dbReference type="SMART" id="SM00389">
    <property type="entry name" value="HOX"/>
    <property type="match status" value="1"/>
</dbReference>
<feature type="region of interest" description="Disordered" evidence="8">
    <location>
        <begin position="28"/>
        <end position="103"/>
    </location>
</feature>
<dbReference type="EnsemblMetazoa" id="XM_022811607">
    <property type="protein sequence ID" value="XP_022667342"/>
    <property type="gene ID" value="LOC111252936"/>
</dbReference>
<dbReference type="SUPFAM" id="SSF46689">
    <property type="entry name" value="Homeodomain-like"/>
    <property type="match status" value="1"/>
</dbReference>
<dbReference type="InterPro" id="IPR017970">
    <property type="entry name" value="Homeobox_CS"/>
</dbReference>
<dbReference type="PROSITE" id="PS51179">
    <property type="entry name" value="POU_3"/>
    <property type="match status" value="1"/>
</dbReference>
<dbReference type="InterPro" id="IPR009057">
    <property type="entry name" value="Homeodomain-like_sf"/>
</dbReference>
<evidence type="ECO:0000256" key="2">
    <source>
        <dbReference type="ARBA" id="ARBA00023125"/>
    </source>
</evidence>
<evidence type="ECO:0000259" key="10">
    <source>
        <dbReference type="PROSITE" id="PS51179"/>
    </source>
</evidence>
<feature type="domain" description="Homeobox" evidence="9">
    <location>
        <begin position="532"/>
        <end position="592"/>
    </location>
</feature>
<keyword evidence="2 5" id="KW-0238">DNA-binding</keyword>
<evidence type="ECO:0000256" key="5">
    <source>
        <dbReference type="PROSITE-ProRule" id="PRU00108"/>
    </source>
</evidence>
<proteinExistence type="inferred from homology"/>
<feature type="region of interest" description="Disordered" evidence="8">
    <location>
        <begin position="269"/>
        <end position="316"/>
    </location>
</feature>
<dbReference type="RefSeq" id="XP_022667341.1">
    <property type="nucleotide sequence ID" value="XM_022811606.1"/>
</dbReference>
<accession>A0A7M7KQR9</accession>
<dbReference type="GO" id="GO:0000978">
    <property type="term" value="F:RNA polymerase II cis-regulatory region sequence-specific DNA binding"/>
    <property type="evidence" value="ECO:0007669"/>
    <property type="project" value="TreeGrafter"/>
</dbReference>
<dbReference type="InterPro" id="IPR001356">
    <property type="entry name" value="HD"/>
</dbReference>
<reference evidence="11" key="1">
    <citation type="submission" date="2021-01" db="UniProtKB">
        <authorList>
            <consortium name="EnsemblMetazoa"/>
        </authorList>
    </citation>
    <scope>IDENTIFICATION</scope>
</reference>
<keyword evidence="7" id="KW-0804">Transcription</keyword>
<dbReference type="PRINTS" id="PR00028">
    <property type="entry name" value="POUDOMAIN"/>
</dbReference>
<evidence type="ECO:0000256" key="3">
    <source>
        <dbReference type="ARBA" id="ARBA00023155"/>
    </source>
</evidence>
<feature type="domain" description="POU-specific" evidence="10">
    <location>
        <begin position="317"/>
        <end position="391"/>
    </location>
</feature>
<dbReference type="Gene3D" id="1.10.260.40">
    <property type="entry name" value="lambda repressor-like DNA-binding domains"/>
    <property type="match status" value="1"/>
</dbReference>
<evidence type="ECO:0000256" key="4">
    <source>
        <dbReference type="ARBA" id="ARBA00023242"/>
    </source>
</evidence>
<evidence type="ECO:0000256" key="1">
    <source>
        <dbReference type="ARBA" id="ARBA00004123"/>
    </source>
</evidence>
<name>A0A7M7KQR9_VARDE</name>
<sequence>MLGVQLLSTNSNALESSAVGGALVLVGGSANSGRLPELATEEDDDSMDSERALELIRCAMESDSDVDSEDLEWPRSPRPDTDASSHPDNTAQVEEKPSADEEYETELKLREETHVKTEAKECEPEDRLDVLEAQVQAEAHRERLSVVDTAPNIAEFQRIVAENGVSAAAAAAAAENLAGGLNPLDLHRLAMLGRLPNQFLLETANMAAKIQAAHDQAVQHSLVHALHHNPLMMEASRLAPVGSVGLGKSFPRIPLGGVIGAREKQRHLGGLPAFPAPEKEPEAATPKKRRLGGGASTVNQMIDDNARGSSASGGPTEEITDLEELEQFAKTFKQKRIKLGFTQGDVGLAMGKLYGNDFSQTTISRFEALNLSFKNMCKLKPLLQRWLQDAHASLGQPGSAQGQVGGHGTHGPHGPHSSSVEVQVPTPAGGLPHPAHPGPHGSYTGGVQQHSSPTGSLVGASVTSGHRPPALAGSSPSPVSTNLTAAQTLGPPVLPGGGSPGSGNAASGTGALSGCLPGALSSSSILQADSICRRRKKRTSIESAVRVALERAFLLNSKPTSEEIAALADRLAMEKEVVRVWFCNRRQKEKRINPSLALQGGPPSPTPPTAAPKGAPSTGAPAYHQSQQLQQGLCMSDAGSALERPLGALGLASAGESDSEHSDSNHPPATMSSNAGD</sequence>
<dbReference type="InterPro" id="IPR010982">
    <property type="entry name" value="Lambda_DNA-bd_dom_sf"/>
</dbReference>
<dbReference type="Gene3D" id="1.10.10.60">
    <property type="entry name" value="Homeodomain-like"/>
    <property type="match status" value="1"/>
</dbReference>
<keyword evidence="12" id="KW-1185">Reference proteome</keyword>
<feature type="compositionally biased region" description="Acidic residues" evidence="8">
    <location>
        <begin position="62"/>
        <end position="71"/>
    </location>
</feature>
<dbReference type="GeneID" id="111252936"/>
<evidence type="ECO:0000256" key="8">
    <source>
        <dbReference type="SAM" id="MobiDB-lite"/>
    </source>
</evidence>
<dbReference type="EnsemblMetazoa" id="XM_022811605">
    <property type="protein sequence ID" value="XP_022667340"/>
    <property type="gene ID" value="LOC111252936"/>
</dbReference>
<dbReference type="Proteomes" id="UP000594260">
    <property type="component" value="Unplaced"/>
</dbReference>
<dbReference type="PANTHER" id="PTHR11636:SF76">
    <property type="entry name" value="PROTEIN NUBBIN"/>
    <property type="match status" value="1"/>
</dbReference>
<feature type="compositionally biased region" description="Basic and acidic residues" evidence="8">
    <location>
        <begin position="93"/>
        <end position="103"/>
    </location>
</feature>
<keyword evidence="4 5" id="KW-0539">Nucleus</keyword>
<dbReference type="CDD" id="cd00086">
    <property type="entry name" value="homeodomain"/>
    <property type="match status" value="1"/>
</dbReference>
<evidence type="ECO:0000256" key="6">
    <source>
        <dbReference type="RuleBase" id="RU000682"/>
    </source>
</evidence>
<comment type="similarity">
    <text evidence="7">Belongs to the POU transcription factor family.</text>
</comment>
<evidence type="ECO:0000259" key="9">
    <source>
        <dbReference type="PROSITE" id="PS50071"/>
    </source>
</evidence>
<dbReference type="InParanoid" id="A0A7M7KQR9"/>
<dbReference type="InterPro" id="IPR000327">
    <property type="entry name" value="POU_dom"/>
</dbReference>
<feature type="compositionally biased region" description="Polar residues" evidence="8">
    <location>
        <begin position="296"/>
        <end position="313"/>
    </location>
</feature>